<feature type="region of interest" description="Disordered" evidence="1">
    <location>
        <begin position="1"/>
        <end position="28"/>
    </location>
</feature>
<reference evidence="2" key="1">
    <citation type="submission" date="2018-05" db="EMBL/GenBank/DDBJ databases">
        <authorList>
            <person name="Lanie J.A."/>
            <person name="Ng W.-L."/>
            <person name="Kazmierczak K.M."/>
            <person name="Andrzejewski T.M."/>
            <person name="Davidsen T.M."/>
            <person name="Wayne K.J."/>
            <person name="Tettelin H."/>
            <person name="Glass J.I."/>
            <person name="Rusch D."/>
            <person name="Podicherti R."/>
            <person name="Tsui H.-C.T."/>
            <person name="Winkler M.E."/>
        </authorList>
    </citation>
    <scope>NUCLEOTIDE SEQUENCE</scope>
</reference>
<feature type="compositionally biased region" description="Basic residues" evidence="1">
    <location>
        <begin position="154"/>
        <end position="168"/>
    </location>
</feature>
<protein>
    <submittedName>
        <fullName evidence="2">Uncharacterized protein</fullName>
    </submittedName>
</protein>
<gene>
    <name evidence="2" type="ORF">METZ01_LOCUS423786</name>
</gene>
<evidence type="ECO:0000313" key="2">
    <source>
        <dbReference type="EMBL" id="SVD70932.1"/>
    </source>
</evidence>
<dbReference type="EMBL" id="UINC01168087">
    <property type="protein sequence ID" value="SVD70932.1"/>
    <property type="molecule type" value="Genomic_DNA"/>
</dbReference>
<feature type="region of interest" description="Disordered" evidence="1">
    <location>
        <begin position="135"/>
        <end position="168"/>
    </location>
</feature>
<dbReference type="AlphaFoldDB" id="A0A382XIJ6"/>
<proteinExistence type="predicted"/>
<accession>A0A382XIJ6</accession>
<evidence type="ECO:0000256" key="1">
    <source>
        <dbReference type="SAM" id="MobiDB-lite"/>
    </source>
</evidence>
<organism evidence="2">
    <name type="scientific">marine metagenome</name>
    <dbReference type="NCBI Taxonomy" id="408172"/>
    <lineage>
        <taxon>unclassified sequences</taxon>
        <taxon>metagenomes</taxon>
        <taxon>ecological metagenomes</taxon>
    </lineage>
</organism>
<sequence length="168" mass="20008">MAGCPEETQNRGSCYSPVKALRPSKGEGGRPWVWPCEHLPKRQHQPHCCLRILLRLLLTLRRPHYAYSLDPSQPVRPLLRSVVYPQRLHADGRRCSPQGRIHNPRTHRNSLRNRHTFHICHNPIRNRHTFHIRHNPSHIDYTRTPSTCRSERRDRRRDHKRNPHNLKV</sequence>
<feature type="non-terminal residue" evidence="2">
    <location>
        <position position="168"/>
    </location>
</feature>
<name>A0A382XIJ6_9ZZZZ</name>